<gene>
    <name evidence="18" type="ORF">Ocin01_17715</name>
</gene>
<comment type="caution">
    <text evidence="18">The sequence shown here is derived from an EMBL/GenBank/DDBJ whole genome shotgun (WGS) entry which is preliminary data.</text>
</comment>
<dbReference type="InterPro" id="IPR001214">
    <property type="entry name" value="SET_dom"/>
</dbReference>
<dbReference type="Pfam" id="PF18391">
    <property type="entry name" value="CHIP_TPR_N"/>
    <property type="match status" value="1"/>
</dbReference>
<feature type="domain" description="SET" evidence="17">
    <location>
        <begin position="169"/>
        <end position="268"/>
    </location>
</feature>
<feature type="compositionally biased region" description="Polar residues" evidence="16">
    <location>
        <begin position="19"/>
        <end position="35"/>
    </location>
</feature>
<dbReference type="SUPFAM" id="SSF82199">
    <property type="entry name" value="SET domain"/>
    <property type="match status" value="1"/>
</dbReference>
<dbReference type="Proteomes" id="UP000094527">
    <property type="component" value="Unassembled WGS sequence"/>
</dbReference>
<dbReference type="InterPro" id="IPR046341">
    <property type="entry name" value="SET_dom_sf"/>
</dbReference>
<dbReference type="InterPro" id="IPR039977">
    <property type="entry name" value="Suv4-20/Set9"/>
</dbReference>
<keyword evidence="10" id="KW-0805">Transcription regulation</keyword>
<dbReference type="OrthoDB" id="6627536at2759"/>
<dbReference type="EMBL" id="LJIJ01003018">
    <property type="protein sequence ID" value="ODM88966.1"/>
    <property type="molecule type" value="Genomic_DNA"/>
</dbReference>
<dbReference type="PROSITE" id="PS50280">
    <property type="entry name" value="SET"/>
    <property type="match status" value="1"/>
</dbReference>
<evidence type="ECO:0000256" key="1">
    <source>
        <dbReference type="ARBA" id="ARBA00004123"/>
    </source>
</evidence>
<sequence length="611" mass="70445">MQDNSSSDSSTSRWISEMGDNSSNIESPNEVVFTTTEKRRRRTSTSSSINSNPPISKAKELADNDDAASALILDPYLGFMTHKMNTNFRPGRGTEELRHIVGRFIEHQDYDTVYNELRKGKHLEKFVCGKGEEQQESLKKHILHYLRIFDESSGFRVERCDRYSLEGNLGAKVVSTRRWFENGKIPFLVGCLADISKEEEGTLLIPGQNDFSIMYSCKKKIFQLWLGPAAFVNHDCRANCRFDTTGNTTCIKVVRDIEEGDEITCFYGESFFGLKNCNCECATCERRGEGAFRKTEDAPHQDAIASATRIIASADGPWLKRSHLSQRNPNLPLILQTKGVLRRLRKKPSKKLVKTLKTPKVLKKEIEEPQANPFPDSDVRNNQSTAINEESRPKMVRRFLREPKRRIDQSTKSSSLLLQLQCILHKTGARATSPEIDTRKRKRQQEKENDEDDKELPELCVNFGDKMTESQRRWRKKRLEVREEEVVMKEVDLRFYLTRLVREDKDKQMGKLINGNFNFVCKENGETMTRKALQSKVDEQTAKRLSELDDLFTKLEDIRNNKEVPDYLCGKITLDIMKDPVITRVELRMSGVQLKVTWIELDILILPLVFR</sequence>
<dbReference type="PANTHER" id="PTHR12977">
    <property type="entry name" value="SUPPRESSOR OF VARIEGATION 4-20-RELATED"/>
    <property type="match status" value="1"/>
</dbReference>
<dbReference type="Gene3D" id="6.10.140.2020">
    <property type="match status" value="1"/>
</dbReference>
<evidence type="ECO:0000256" key="16">
    <source>
        <dbReference type="SAM" id="MobiDB-lite"/>
    </source>
</evidence>
<dbReference type="InterPro" id="IPR041938">
    <property type="entry name" value="Hist-Lys_N-MTase_N"/>
</dbReference>
<evidence type="ECO:0000256" key="3">
    <source>
        <dbReference type="ARBA" id="ARBA00012188"/>
    </source>
</evidence>
<evidence type="ECO:0000256" key="14">
    <source>
        <dbReference type="ARBA" id="ARBA00052814"/>
    </source>
</evidence>
<dbReference type="EC" id="2.1.1.362" evidence="3"/>
<dbReference type="SMART" id="SM00317">
    <property type="entry name" value="SET"/>
    <property type="match status" value="1"/>
</dbReference>
<dbReference type="PANTHER" id="PTHR12977:SF4">
    <property type="entry name" value="HISTONE-LYSINE N-METHYLTRANSFERASE KMT5B"/>
    <property type="match status" value="1"/>
</dbReference>
<dbReference type="Gene3D" id="1.10.10.1700">
    <property type="entry name" value="Histone-lysine N-methyltransferase"/>
    <property type="match status" value="1"/>
</dbReference>
<feature type="compositionally biased region" description="Low complexity" evidence="16">
    <location>
        <begin position="1"/>
        <end position="16"/>
    </location>
</feature>
<feature type="compositionally biased region" description="Low complexity" evidence="16">
    <location>
        <begin position="44"/>
        <end position="56"/>
    </location>
</feature>
<comment type="catalytic activity">
    <reaction evidence="14">
        <text>N(6),N(6)-dimethyl-L-lysyl(20)-[histone H4] + S-adenosyl-L-methionine = N(6),N(6),N(6)-trimethyl-L-lysyl(20)-[histone H4] + S-adenosyl-L-homocysteine + H(+)</text>
        <dbReference type="Rhea" id="RHEA:61992"/>
        <dbReference type="Rhea" id="RHEA-COMP:15556"/>
        <dbReference type="Rhea" id="RHEA-COMP:15998"/>
        <dbReference type="ChEBI" id="CHEBI:15378"/>
        <dbReference type="ChEBI" id="CHEBI:57856"/>
        <dbReference type="ChEBI" id="CHEBI:59789"/>
        <dbReference type="ChEBI" id="CHEBI:61961"/>
        <dbReference type="ChEBI" id="CHEBI:61976"/>
    </reaction>
</comment>
<dbReference type="FunFam" id="1.10.10.1700:FF:000001">
    <property type="entry name" value="Histone-lysine N-methyltransferase"/>
    <property type="match status" value="1"/>
</dbReference>
<evidence type="ECO:0000256" key="7">
    <source>
        <dbReference type="ARBA" id="ARBA00022679"/>
    </source>
</evidence>
<keyword evidence="5" id="KW-0678">Repressor</keyword>
<dbReference type="GO" id="GO:0032259">
    <property type="term" value="P:methylation"/>
    <property type="evidence" value="ECO:0007669"/>
    <property type="project" value="UniProtKB-KW"/>
</dbReference>
<dbReference type="GO" id="GO:0140941">
    <property type="term" value="F:histone H4K20me methyltransferase activity"/>
    <property type="evidence" value="ECO:0007669"/>
    <property type="project" value="UniProtKB-EC"/>
</dbReference>
<dbReference type="Gene3D" id="2.170.270.10">
    <property type="entry name" value="SET domain"/>
    <property type="match status" value="1"/>
</dbReference>
<dbReference type="InterPro" id="IPR025790">
    <property type="entry name" value="Suv4-20_animal"/>
</dbReference>
<evidence type="ECO:0000256" key="15">
    <source>
        <dbReference type="ARBA" id="ARBA00071597"/>
    </source>
</evidence>
<keyword evidence="8" id="KW-0949">S-adenosyl-L-methionine</keyword>
<organism evidence="18 19">
    <name type="scientific">Orchesella cincta</name>
    <name type="common">Springtail</name>
    <name type="synonym">Podura cincta</name>
    <dbReference type="NCBI Taxonomy" id="48709"/>
    <lineage>
        <taxon>Eukaryota</taxon>
        <taxon>Metazoa</taxon>
        <taxon>Ecdysozoa</taxon>
        <taxon>Arthropoda</taxon>
        <taxon>Hexapoda</taxon>
        <taxon>Collembola</taxon>
        <taxon>Entomobryomorpha</taxon>
        <taxon>Entomobryoidea</taxon>
        <taxon>Orchesellidae</taxon>
        <taxon>Orchesellinae</taxon>
        <taxon>Orchesella</taxon>
    </lineage>
</organism>
<keyword evidence="11" id="KW-0804">Transcription</keyword>
<evidence type="ECO:0000256" key="10">
    <source>
        <dbReference type="ARBA" id="ARBA00023015"/>
    </source>
</evidence>
<dbReference type="GO" id="GO:0005634">
    <property type="term" value="C:nucleus"/>
    <property type="evidence" value="ECO:0007669"/>
    <property type="project" value="UniProtKB-SubCell"/>
</dbReference>
<dbReference type="FunFam" id="2.170.270.10:FF:000006">
    <property type="entry name" value="Histone-lysine N-methyltransferase"/>
    <property type="match status" value="1"/>
</dbReference>
<dbReference type="STRING" id="48709.A0A1D2M7L6"/>
<feature type="region of interest" description="Disordered" evidence="16">
    <location>
        <begin position="1"/>
        <end position="61"/>
    </location>
</feature>
<comment type="subcellular location">
    <subcellularLocation>
        <location evidence="2">Chromosome</location>
    </subcellularLocation>
    <subcellularLocation>
        <location evidence="1">Nucleus</location>
    </subcellularLocation>
</comment>
<evidence type="ECO:0000256" key="9">
    <source>
        <dbReference type="ARBA" id="ARBA00022853"/>
    </source>
</evidence>
<evidence type="ECO:0000256" key="11">
    <source>
        <dbReference type="ARBA" id="ARBA00023163"/>
    </source>
</evidence>
<keyword evidence="7" id="KW-0808">Transferase</keyword>
<comment type="catalytic activity">
    <reaction evidence="13">
        <text>N(6)-methyl-L-lysyl(20)-[histone H4] + S-adenosyl-L-methionine = N(6),N(6)-dimethyl-L-lysyl(20)-[histone H4] + S-adenosyl-L-homocysteine + H(+)</text>
        <dbReference type="Rhea" id="RHEA:60348"/>
        <dbReference type="Rhea" id="RHEA-COMP:15555"/>
        <dbReference type="Rhea" id="RHEA-COMP:15556"/>
        <dbReference type="ChEBI" id="CHEBI:15378"/>
        <dbReference type="ChEBI" id="CHEBI:57856"/>
        <dbReference type="ChEBI" id="CHEBI:59789"/>
        <dbReference type="ChEBI" id="CHEBI:61929"/>
        <dbReference type="ChEBI" id="CHEBI:61976"/>
        <dbReference type="EC" id="2.1.1.362"/>
    </reaction>
</comment>
<dbReference type="AlphaFoldDB" id="A0A1D2M7L6"/>
<name>A0A1D2M7L6_ORCCI</name>
<evidence type="ECO:0000259" key="17">
    <source>
        <dbReference type="PROSITE" id="PS50280"/>
    </source>
</evidence>
<evidence type="ECO:0000256" key="5">
    <source>
        <dbReference type="ARBA" id="ARBA00022491"/>
    </source>
</evidence>
<evidence type="ECO:0000256" key="12">
    <source>
        <dbReference type="ARBA" id="ARBA00023242"/>
    </source>
</evidence>
<accession>A0A1D2M7L6</accession>
<dbReference type="Pfam" id="PF00856">
    <property type="entry name" value="SET"/>
    <property type="match status" value="1"/>
</dbReference>
<evidence type="ECO:0000256" key="8">
    <source>
        <dbReference type="ARBA" id="ARBA00022691"/>
    </source>
</evidence>
<feature type="region of interest" description="Disordered" evidence="16">
    <location>
        <begin position="365"/>
        <end position="393"/>
    </location>
</feature>
<dbReference type="InterPro" id="IPR041312">
    <property type="entry name" value="CHIP_TPR_N"/>
</dbReference>
<reference evidence="18 19" key="1">
    <citation type="journal article" date="2016" name="Genome Biol. Evol.">
        <title>Gene Family Evolution Reflects Adaptation to Soil Environmental Stressors in the Genome of the Collembolan Orchesella cincta.</title>
        <authorList>
            <person name="Faddeeva-Vakhrusheva A."/>
            <person name="Derks M.F."/>
            <person name="Anvar S.Y."/>
            <person name="Agamennone V."/>
            <person name="Suring W."/>
            <person name="Smit S."/>
            <person name="van Straalen N.M."/>
            <person name="Roelofs D."/>
        </authorList>
    </citation>
    <scope>NUCLEOTIDE SEQUENCE [LARGE SCALE GENOMIC DNA]</scope>
    <source>
        <tissue evidence="18">Mixed pool</tissue>
    </source>
</reference>
<evidence type="ECO:0000313" key="18">
    <source>
        <dbReference type="EMBL" id="ODM88966.1"/>
    </source>
</evidence>
<protein>
    <recommendedName>
        <fullName evidence="15">Histone-lysine N-methyltransferase Suv4-20</fullName>
        <ecNumber evidence="3">2.1.1.362</ecNumber>
    </recommendedName>
</protein>
<evidence type="ECO:0000313" key="19">
    <source>
        <dbReference type="Proteomes" id="UP000094527"/>
    </source>
</evidence>
<keyword evidence="12" id="KW-0539">Nucleus</keyword>
<evidence type="ECO:0000256" key="13">
    <source>
        <dbReference type="ARBA" id="ARBA00051837"/>
    </source>
</evidence>
<dbReference type="PROSITE" id="PS51570">
    <property type="entry name" value="SAM_MT43_SUVAR420_2"/>
    <property type="match status" value="1"/>
</dbReference>
<evidence type="ECO:0000256" key="6">
    <source>
        <dbReference type="ARBA" id="ARBA00022603"/>
    </source>
</evidence>
<keyword evidence="4" id="KW-0158">Chromosome</keyword>
<dbReference type="GO" id="GO:0005694">
    <property type="term" value="C:chromosome"/>
    <property type="evidence" value="ECO:0007669"/>
    <property type="project" value="UniProtKB-SubCell"/>
</dbReference>
<evidence type="ECO:0000256" key="2">
    <source>
        <dbReference type="ARBA" id="ARBA00004286"/>
    </source>
</evidence>
<evidence type="ECO:0000256" key="4">
    <source>
        <dbReference type="ARBA" id="ARBA00022454"/>
    </source>
</evidence>
<keyword evidence="6" id="KW-0489">Methyltransferase</keyword>
<proteinExistence type="predicted"/>
<keyword evidence="19" id="KW-1185">Reference proteome</keyword>
<feature type="region of interest" description="Disordered" evidence="16">
    <location>
        <begin position="429"/>
        <end position="456"/>
    </location>
</feature>
<keyword evidence="9" id="KW-0156">Chromatin regulator</keyword>